<protein>
    <recommendedName>
        <fullName evidence="11">CLIP domain-containing serine protease</fullName>
        <ecNumber evidence="10">3.4.21.-</ecNumber>
    </recommendedName>
</protein>
<dbReference type="PRINTS" id="PR00722">
    <property type="entry name" value="CHYMOTRYPSIN"/>
</dbReference>
<comment type="subcellular location">
    <subcellularLocation>
        <location evidence="1 11">Secreted</location>
    </subcellularLocation>
</comment>
<evidence type="ECO:0000256" key="9">
    <source>
        <dbReference type="ARBA" id="ARBA00024195"/>
    </source>
</evidence>
<dbReference type="InterPro" id="IPR051487">
    <property type="entry name" value="Ser/Thr_Proteases_Immune/Dev"/>
</dbReference>
<dbReference type="GO" id="GO:0006508">
    <property type="term" value="P:proteolysis"/>
    <property type="evidence" value="ECO:0007669"/>
    <property type="project" value="UniProtKB-KW"/>
</dbReference>
<name>A0A6P7FRE0_DIAVI</name>
<dbReference type="GO" id="GO:0005576">
    <property type="term" value="C:extracellular region"/>
    <property type="evidence" value="ECO:0007669"/>
    <property type="project" value="UniProtKB-SubCell"/>
</dbReference>
<dbReference type="PROSITE" id="PS00134">
    <property type="entry name" value="TRYPSIN_HIS"/>
    <property type="match status" value="1"/>
</dbReference>
<dbReference type="PROSITE" id="PS51888">
    <property type="entry name" value="CLIP"/>
    <property type="match status" value="1"/>
</dbReference>
<dbReference type="FunFam" id="2.40.10.10:FF:000146">
    <property type="entry name" value="Serine protease 53"/>
    <property type="match status" value="1"/>
</dbReference>
<sequence length="387" mass="43410">MEKLYLWFVCVFYFEVFKIADAQRGQPCLTPNGNLEICKSIDDCRHFVRAIRRQNPSELNFVKKSQCGYDTSSLVCCGADADFVTSRNPSSILRKRALPSGNSNTLPEWASISDRKICGFQEYDNEAYIFGHGGIEAAINEHPWMALLGYTTRFGRIKWSCGGSLISNRYVLTAAHCVTGEVEVQVGKVTYVKLGVHDKTKEITCTKGGSCTEKAVTAGIESFFFHENYDANNKVSSNDIAVIKLNQTVEYTAFIRPICLPESNNELSRNDDLEIAGWGETEYGSTNVKIKVELNFRTRDECMTAYRPVRLNLSDSQICAGGRRGIDSCEGDSGGPLLRRSRINLYQWYQEGIVSIGNRDCGTEGLPGIYTKVYNFLPWIHSHIKQL</sequence>
<evidence type="ECO:0000259" key="12">
    <source>
        <dbReference type="PROSITE" id="PS50240"/>
    </source>
</evidence>
<keyword evidence="6 10" id="KW-0720">Serine protease</keyword>
<dbReference type="Pfam" id="PF12032">
    <property type="entry name" value="CLIP"/>
    <property type="match status" value="1"/>
</dbReference>
<evidence type="ECO:0000313" key="14">
    <source>
        <dbReference type="RefSeq" id="XP_028135553.1"/>
    </source>
</evidence>
<dbReference type="Pfam" id="PF00089">
    <property type="entry name" value="Trypsin"/>
    <property type="match status" value="1"/>
</dbReference>
<feature type="domain" description="Peptidase S1" evidence="12">
    <location>
        <begin position="129"/>
        <end position="385"/>
    </location>
</feature>
<feature type="domain" description="Clip" evidence="13">
    <location>
        <begin position="27"/>
        <end position="77"/>
    </location>
</feature>
<dbReference type="SUPFAM" id="SSF50494">
    <property type="entry name" value="Trypsin-like serine proteases"/>
    <property type="match status" value="1"/>
</dbReference>
<feature type="signal peptide" evidence="11">
    <location>
        <begin position="1"/>
        <end position="22"/>
    </location>
</feature>
<dbReference type="InterPro" id="IPR038565">
    <property type="entry name" value="CLIP_sf"/>
</dbReference>
<dbReference type="InterPro" id="IPR033116">
    <property type="entry name" value="TRYPSIN_SER"/>
</dbReference>
<evidence type="ECO:0000256" key="5">
    <source>
        <dbReference type="ARBA" id="ARBA00022801"/>
    </source>
</evidence>
<proteinExistence type="inferred from homology"/>
<accession>A0A6P7FRE0</accession>
<comment type="similarity">
    <text evidence="9 11">Belongs to the peptidase S1 family. CLIP subfamily.</text>
</comment>
<evidence type="ECO:0000256" key="2">
    <source>
        <dbReference type="ARBA" id="ARBA00022525"/>
    </source>
</evidence>
<dbReference type="EC" id="3.4.21.-" evidence="10"/>
<keyword evidence="5 10" id="KW-0378">Hydrolase</keyword>
<evidence type="ECO:0000256" key="7">
    <source>
        <dbReference type="ARBA" id="ARBA00023145"/>
    </source>
</evidence>
<evidence type="ECO:0000256" key="10">
    <source>
        <dbReference type="RuleBase" id="RU363034"/>
    </source>
</evidence>
<organism evidence="14">
    <name type="scientific">Diabrotica virgifera virgifera</name>
    <name type="common">western corn rootworm</name>
    <dbReference type="NCBI Taxonomy" id="50390"/>
    <lineage>
        <taxon>Eukaryota</taxon>
        <taxon>Metazoa</taxon>
        <taxon>Ecdysozoa</taxon>
        <taxon>Arthropoda</taxon>
        <taxon>Hexapoda</taxon>
        <taxon>Insecta</taxon>
        <taxon>Pterygota</taxon>
        <taxon>Neoptera</taxon>
        <taxon>Endopterygota</taxon>
        <taxon>Coleoptera</taxon>
        <taxon>Polyphaga</taxon>
        <taxon>Cucujiformia</taxon>
        <taxon>Chrysomeloidea</taxon>
        <taxon>Chrysomelidae</taxon>
        <taxon>Galerucinae</taxon>
        <taxon>Diabroticina</taxon>
        <taxon>Diabroticites</taxon>
        <taxon>Diabrotica</taxon>
    </lineage>
</organism>
<keyword evidence="3 10" id="KW-0645">Protease</keyword>
<gene>
    <name evidence="14" type="primary">LOC114330408</name>
</gene>
<comment type="domain">
    <text evidence="11">The clip domain consists of 35-55 residues which are 'knitted' together usually by 3 conserved disulfide bonds forming a clip-like compact structure.</text>
</comment>
<dbReference type="InParanoid" id="A0A6P7FRE0"/>
<evidence type="ECO:0000256" key="8">
    <source>
        <dbReference type="ARBA" id="ARBA00023157"/>
    </source>
</evidence>
<dbReference type="InterPro" id="IPR022700">
    <property type="entry name" value="CLIP"/>
</dbReference>
<keyword evidence="4 11" id="KW-0732">Signal</keyword>
<dbReference type="SMART" id="SM00020">
    <property type="entry name" value="Tryp_SPc"/>
    <property type="match status" value="1"/>
</dbReference>
<dbReference type="InterPro" id="IPR001314">
    <property type="entry name" value="Peptidase_S1A"/>
</dbReference>
<dbReference type="SMART" id="SM00680">
    <property type="entry name" value="CLIP"/>
    <property type="match status" value="1"/>
</dbReference>
<evidence type="ECO:0000256" key="6">
    <source>
        <dbReference type="ARBA" id="ARBA00022825"/>
    </source>
</evidence>
<dbReference type="AlphaFoldDB" id="A0A6P7FRE0"/>
<evidence type="ECO:0000256" key="3">
    <source>
        <dbReference type="ARBA" id="ARBA00022670"/>
    </source>
</evidence>
<dbReference type="InterPro" id="IPR009003">
    <property type="entry name" value="Peptidase_S1_PA"/>
</dbReference>
<dbReference type="PANTHER" id="PTHR24256">
    <property type="entry name" value="TRYPTASE-RELATED"/>
    <property type="match status" value="1"/>
</dbReference>
<keyword evidence="8" id="KW-1015">Disulfide bond</keyword>
<dbReference type="PROSITE" id="PS00135">
    <property type="entry name" value="TRYPSIN_SER"/>
    <property type="match status" value="1"/>
</dbReference>
<reference evidence="14" key="1">
    <citation type="submission" date="2025-08" db="UniProtKB">
        <authorList>
            <consortium name="RefSeq"/>
        </authorList>
    </citation>
    <scope>IDENTIFICATION</scope>
    <source>
        <tissue evidence="14">Whole insect</tissue>
    </source>
</reference>
<evidence type="ECO:0000256" key="1">
    <source>
        <dbReference type="ARBA" id="ARBA00004613"/>
    </source>
</evidence>
<evidence type="ECO:0000256" key="11">
    <source>
        <dbReference type="RuleBase" id="RU366078"/>
    </source>
</evidence>
<dbReference type="InterPro" id="IPR018114">
    <property type="entry name" value="TRYPSIN_HIS"/>
</dbReference>
<evidence type="ECO:0000256" key="4">
    <source>
        <dbReference type="ARBA" id="ARBA00022729"/>
    </source>
</evidence>
<dbReference type="InterPro" id="IPR001254">
    <property type="entry name" value="Trypsin_dom"/>
</dbReference>
<keyword evidence="7" id="KW-0865">Zymogen</keyword>
<dbReference type="RefSeq" id="XP_028135553.1">
    <property type="nucleotide sequence ID" value="XM_028279752.1"/>
</dbReference>
<feature type="chain" id="PRO_5028512581" description="CLIP domain-containing serine protease" evidence="11">
    <location>
        <begin position="23"/>
        <end position="387"/>
    </location>
</feature>
<evidence type="ECO:0000259" key="13">
    <source>
        <dbReference type="PROSITE" id="PS51888"/>
    </source>
</evidence>
<keyword evidence="2 11" id="KW-0964">Secreted</keyword>
<dbReference type="PROSITE" id="PS50240">
    <property type="entry name" value="TRYPSIN_DOM"/>
    <property type="match status" value="1"/>
</dbReference>
<dbReference type="CDD" id="cd00190">
    <property type="entry name" value="Tryp_SPc"/>
    <property type="match status" value="1"/>
</dbReference>
<dbReference type="Gene3D" id="3.30.1640.30">
    <property type="match status" value="1"/>
</dbReference>
<dbReference type="GO" id="GO:0004252">
    <property type="term" value="F:serine-type endopeptidase activity"/>
    <property type="evidence" value="ECO:0007669"/>
    <property type="project" value="UniProtKB-UniRule"/>
</dbReference>
<dbReference type="Gene3D" id="2.40.10.10">
    <property type="entry name" value="Trypsin-like serine proteases"/>
    <property type="match status" value="2"/>
</dbReference>
<dbReference type="InterPro" id="IPR043504">
    <property type="entry name" value="Peptidase_S1_PA_chymotrypsin"/>
</dbReference>